<reference evidence="4 5" key="4">
    <citation type="journal article" date="2011" name="BMC Genomics">
        <title>RNA-Seq improves annotation of protein-coding genes in the cucumber genome.</title>
        <authorList>
            <person name="Li Z."/>
            <person name="Zhang Z."/>
            <person name="Yan P."/>
            <person name="Huang S."/>
            <person name="Fei Z."/>
            <person name="Lin K."/>
        </authorList>
    </citation>
    <scope>NUCLEOTIDE SEQUENCE [LARGE SCALE GENOMIC DNA]</scope>
    <source>
        <strain evidence="5">cv. 9930</strain>
    </source>
</reference>
<accession>A0A0A0L8E8</accession>
<dbReference type="SUPFAM" id="SSF81901">
    <property type="entry name" value="HCP-like"/>
    <property type="match status" value="1"/>
</dbReference>
<name>A0A0A0L8E8_CUCSA</name>
<reference evidence="4 5" key="2">
    <citation type="journal article" date="2009" name="PLoS ONE">
        <title>An integrated genetic and cytogenetic map of the cucumber genome.</title>
        <authorList>
            <person name="Ren Y."/>
            <person name="Zhang Z."/>
            <person name="Liu J."/>
            <person name="Staub J.E."/>
            <person name="Han Y."/>
            <person name="Cheng Z."/>
            <person name="Li X."/>
            <person name="Lu J."/>
            <person name="Miao H."/>
            <person name="Kang H."/>
            <person name="Xie B."/>
            <person name="Gu X."/>
            <person name="Wang X."/>
            <person name="Du Y."/>
            <person name="Jin W."/>
            <person name="Huang S."/>
        </authorList>
    </citation>
    <scope>NUCLEOTIDE SEQUENCE [LARGE SCALE GENOMIC DNA]</scope>
    <source>
        <strain evidence="5">cv. 9930</strain>
    </source>
</reference>
<comment type="similarity">
    <text evidence="1">Belongs to the PPR family. P subfamily.</text>
</comment>
<sequence>MNFTSLASKRSISSLHPLSTRIKQTENEIVQMFRVSTPSPEASNFSFNRKVLRRDPSVRTLDERFIRILKIFKWGSDAEKAIEVLKLKVDHRAGRLEDALKLFGKMDSLQCAPNVVTYNTVIKAIFESKAPASEAALWFEKMKANGIAPSSFTYAILIDGFCKTNRVEKALLLLEEMDEKGFPPCPAAYCSLIDSLGRAKRYEAANELFQELKENCGRSSARTGGPKRAIEMFTKMKESEIMPDAVSYNTILSCLSRAGMFEMAAKLMREMKLKGFEYDSITYSSILEAVGKVDEDCSPTA</sequence>
<reference evidence="4 5" key="3">
    <citation type="journal article" date="2010" name="BMC Genomics">
        <title>Transcriptome sequencing and comparative analysis of cucumber flowers with different sex types.</title>
        <authorList>
            <person name="Guo S."/>
            <person name="Zheng Y."/>
            <person name="Joung J.G."/>
            <person name="Liu S."/>
            <person name="Zhang Z."/>
            <person name="Crasta O.R."/>
            <person name="Sobral B.W."/>
            <person name="Xu Y."/>
            <person name="Huang S."/>
            <person name="Fei Z."/>
        </authorList>
    </citation>
    <scope>NUCLEOTIDE SEQUENCE [LARGE SCALE GENOMIC DNA]</scope>
    <source>
        <strain evidence="5">cv. 9930</strain>
    </source>
</reference>
<dbReference type="Gene3D" id="1.25.40.10">
    <property type="entry name" value="Tetratricopeptide repeat domain"/>
    <property type="match status" value="2"/>
</dbReference>
<protein>
    <recommendedName>
        <fullName evidence="6">Pentacotripeptide-repeat region of PRORP domain-containing protein</fullName>
    </recommendedName>
</protein>
<evidence type="ECO:0000313" key="5">
    <source>
        <dbReference type="Proteomes" id="UP000029981"/>
    </source>
</evidence>
<dbReference type="Proteomes" id="UP000029981">
    <property type="component" value="Chromosome 3"/>
</dbReference>
<feature type="repeat" description="PPR" evidence="3">
    <location>
        <begin position="114"/>
        <end position="149"/>
    </location>
</feature>
<dbReference type="EMBL" id="CM002924">
    <property type="protein sequence ID" value="KGN58058.1"/>
    <property type="molecule type" value="Genomic_DNA"/>
</dbReference>
<dbReference type="PANTHER" id="PTHR47936">
    <property type="entry name" value="PPR_LONG DOMAIN-CONTAINING PROTEIN"/>
    <property type="match status" value="1"/>
</dbReference>
<dbReference type="PANTHER" id="PTHR47936:SF1">
    <property type="entry name" value="PENTATRICOPEPTIDE REPEAT-CONTAINING PROTEIN GUN1, CHLOROPLASTIC"/>
    <property type="match status" value="1"/>
</dbReference>
<evidence type="ECO:0008006" key="6">
    <source>
        <dbReference type="Google" id="ProtNLM"/>
    </source>
</evidence>
<gene>
    <name evidence="4" type="ORF">Csa_3G478200</name>
</gene>
<feature type="repeat" description="PPR" evidence="3">
    <location>
        <begin position="244"/>
        <end position="278"/>
    </location>
</feature>
<keyword evidence="2" id="KW-0677">Repeat</keyword>
<dbReference type="InterPro" id="IPR002885">
    <property type="entry name" value="PPR_rpt"/>
</dbReference>
<dbReference type="AlphaFoldDB" id="A0A0A0L8E8"/>
<dbReference type="Gramene" id="KGN58058">
    <property type="protein sequence ID" value="KGN58058"/>
    <property type="gene ID" value="Csa_3G478200"/>
</dbReference>
<dbReference type="PROSITE" id="PS51375">
    <property type="entry name" value="PPR"/>
    <property type="match status" value="3"/>
</dbReference>
<dbReference type="Pfam" id="PF01535">
    <property type="entry name" value="PPR"/>
    <property type="match status" value="2"/>
</dbReference>
<feature type="repeat" description="PPR" evidence="3">
    <location>
        <begin position="150"/>
        <end position="184"/>
    </location>
</feature>
<proteinExistence type="inferred from homology"/>
<evidence type="ECO:0000256" key="2">
    <source>
        <dbReference type="ARBA" id="ARBA00022737"/>
    </source>
</evidence>
<evidence type="ECO:0000256" key="1">
    <source>
        <dbReference type="ARBA" id="ARBA00007626"/>
    </source>
</evidence>
<dbReference type="OMA" id="KENCGTS"/>
<keyword evidence="5" id="KW-1185">Reference proteome</keyword>
<evidence type="ECO:0000313" key="4">
    <source>
        <dbReference type="EMBL" id="KGN58058.1"/>
    </source>
</evidence>
<organism evidence="4 5">
    <name type="scientific">Cucumis sativus</name>
    <name type="common">Cucumber</name>
    <dbReference type="NCBI Taxonomy" id="3659"/>
    <lineage>
        <taxon>Eukaryota</taxon>
        <taxon>Viridiplantae</taxon>
        <taxon>Streptophyta</taxon>
        <taxon>Embryophyta</taxon>
        <taxon>Tracheophyta</taxon>
        <taxon>Spermatophyta</taxon>
        <taxon>Magnoliopsida</taxon>
        <taxon>eudicotyledons</taxon>
        <taxon>Gunneridae</taxon>
        <taxon>Pentapetalae</taxon>
        <taxon>rosids</taxon>
        <taxon>fabids</taxon>
        <taxon>Cucurbitales</taxon>
        <taxon>Cucurbitaceae</taxon>
        <taxon>Benincaseae</taxon>
        <taxon>Cucumis</taxon>
    </lineage>
</organism>
<evidence type="ECO:0000256" key="3">
    <source>
        <dbReference type="PROSITE-ProRule" id="PRU00708"/>
    </source>
</evidence>
<dbReference type="InterPro" id="IPR011990">
    <property type="entry name" value="TPR-like_helical_dom_sf"/>
</dbReference>
<dbReference type="NCBIfam" id="TIGR00756">
    <property type="entry name" value="PPR"/>
    <property type="match status" value="3"/>
</dbReference>
<reference evidence="4 5" key="1">
    <citation type="journal article" date="2009" name="Nat. Genet.">
        <title>The genome of the cucumber, Cucumis sativus L.</title>
        <authorList>
            <person name="Huang S."/>
            <person name="Li R."/>
            <person name="Zhang Z."/>
            <person name="Li L."/>
            <person name="Gu X."/>
            <person name="Fan W."/>
            <person name="Lucas W.J."/>
            <person name="Wang X."/>
            <person name="Xie B."/>
            <person name="Ni P."/>
            <person name="Ren Y."/>
            <person name="Zhu H."/>
            <person name="Li J."/>
            <person name="Lin K."/>
            <person name="Jin W."/>
            <person name="Fei Z."/>
            <person name="Li G."/>
            <person name="Staub J."/>
            <person name="Kilian A."/>
            <person name="van der Vossen E.A."/>
            <person name="Wu Y."/>
            <person name="Guo J."/>
            <person name="He J."/>
            <person name="Jia Z."/>
            <person name="Ren Y."/>
            <person name="Tian G."/>
            <person name="Lu Y."/>
            <person name="Ruan J."/>
            <person name="Qian W."/>
            <person name="Wang M."/>
            <person name="Huang Q."/>
            <person name="Li B."/>
            <person name="Xuan Z."/>
            <person name="Cao J."/>
            <person name="Asan"/>
            <person name="Wu Z."/>
            <person name="Zhang J."/>
            <person name="Cai Q."/>
            <person name="Bai Y."/>
            <person name="Zhao B."/>
            <person name="Han Y."/>
            <person name="Li Y."/>
            <person name="Li X."/>
            <person name="Wang S."/>
            <person name="Shi Q."/>
            <person name="Liu S."/>
            <person name="Cho W.K."/>
            <person name="Kim J.Y."/>
            <person name="Xu Y."/>
            <person name="Heller-Uszynska K."/>
            <person name="Miao H."/>
            <person name="Cheng Z."/>
            <person name="Zhang S."/>
            <person name="Wu J."/>
            <person name="Yang Y."/>
            <person name="Kang H."/>
            <person name="Li M."/>
            <person name="Liang H."/>
            <person name="Ren X."/>
            <person name="Shi Z."/>
            <person name="Wen M."/>
            <person name="Jian M."/>
            <person name="Yang H."/>
            <person name="Zhang G."/>
            <person name="Yang Z."/>
            <person name="Chen R."/>
            <person name="Liu S."/>
            <person name="Li J."/>
            <person name="Ma L."/>
            <person name="Liu H."/>
            <person name="Zhou Y."/>
            <person name="Zhao J."/>
            <person name="Fang X."/>
            <person name="Li G."/>
            <person name="Fang L."/>
            <person name="Li Y."/>
            <person name="Liu D."/>
            <person name="Zheng H."/>
            <person name="Zhang Y."/>
            <person name="Qin N."/>
            <person name="Li Z."/>
            <person name="Yang G."/>
            <person name="Yang S."/>
            <person name="Bolund L."/>
            <person name="Kristiansen K."/>
            <person name="Zheng H."/>
            <person name="Li S."/>
            <person name="Zhang X."/>
            <person name="Yang H."/>
            <person name="Wang J."/>
            <person name="Sun R."/>
            <person name="Zhang B."/>
            <person name="Jiang S."/>
            <person name="Wang J."/>
            <person name="Du Y."/>
            <person name="Li S."/>
        </authorList>
    </citation>
    <scope>NUCLEOTIDE SEQUENCE [LARGE SCALE GENOMIC DNA]</scope>
    <source>
        <strain evidence="5">cv. 9930</strain>
    </source>
</reference>
<dbReference type="Pfam" id="PF13041">
    <property type="entry name" value="PPR_2"/>
    <property type="match status" value="2"/>
</dbReference>